<dbReference type="GO" id="GO:0005813">
    <property type="term" value="C:centrosome"/>
    <property type="evidence" value="ECO:0007669"/>
    <property type="project" value="UniProtKB-SubCell"/>
</dbReference>
<evidence type="ECO:0000256" key="2">
    <source>
        <dbReference type="ARBA" id="ARBA00004120"/>
    </source>
</evidence>
<evidence type="ECO:0000256" key="14">
    <source>
        <dbReference type="ARBA" id="ARBA00022670"/>
    </source>
</evidence>
<keyword evidence="14" id="KW-0645">Protease</keyword>
<dbReference type="RefSeq" id="XP_032830592.1">
    <property type="nucleotide sequence ID" value="XM_032974701.1"/>
</dbReference>
<evidence type="ECO:0000256" key="23">
    <source>
        <dbReference type="ARBA" id="ARBA00022859"/>
    </source>
</evidence>
<evidence type="ECO:0000256" key="15">
    <source>
        <dbReference type="ARBA" id="ARBA00022687"/>
    </source>
</evidence>
<dbReference type="PROSITE" id="PS50235">
    <property type="entry name" value="USP_3"/>
    <property type="match status" value="1"/>
</dbReference>
<dbReference type="GO" id="GO:0005874">
    <property type="term" value="C:microtubule"/>
    <property type="evidence" value="ECO:0007669"/>
    <property type="project" value="UniProtKB-KW"/>
</dbReference>
<dbReference type="GO" id="GO:0046872">
    <property type="term" value="F:metal ion binding"/>
    <property type="evidence" value="ECO:0007669"/>
    <property type="project" value="UniProtKB-KW"/>
</dbReference>
<feature type="region of interest" description="Disordered" evidence="30">
    <location>
        <begin position="248"/>
        <end position="286"/>
    </location>
</feature>
<evidence type="ECO:0000256" key="4">
    <source>
        <dbReference type="ARBA" id="ARBA00004300"/>
    </source>
</evidence>
<evidence type="ECO:0000259" key="32">
    <source>
        <dbReference type="PROSITE" id="PS50245"/>
    </source>
</evidence>
<evidence type="ECO:0000256" key="1">
    <source>
        <dbReference type="ARBA" id="ARBA00000707"/>
    </source>
</evidence>
<evidence type="ECO:0000259" key="31">
    <source>
        <dbReference type="PROSITE" id="PS50235"/>
    </source>
</evidence>
<accession>A0AAJ7U668</accession>
<evidence type="ECO:0000256" key="16">
    <source>
        <dbReference type="ARBA" id="ARBA00022701"/>
    </source>
</evidence>
<evidence type="ECO:0000313" key="33">
    <source>
        <dbReference type="Proteomes" id="UP001318040"/>
    </source>
</evidence>
<evidence type="ECO:0000256" key="11">
    <source>
        <dbReference type="ARBA" id="ARBA00022490"/>
    </source>
</evidence>
<dbReference type="InterPro" id="IPR036859">
    <property type="entry name" value="CAP-Gly_dom_sf"/>
</dbReference>
<dbReference type="GO" id="GO:0005886">
    <property type="term" value="C:plasma membrane"/>
    <property type="evidence" value="ECO:0007669"/>
    <property type="project" value="UniProtKB-SubCell"/>
</dbReference>
<evidence type="ECO:0000256" key="20">
    <source>
        <dbReference type="ARBA" id="ARBA00022807"/>
    </source>
</evidence>
<dbReference type="RefSeq" id="XP_032830591.1">
    <property type="nucleotide sequence ID" value="XM_032974700.1"/>
</dbReference>
<keyword evidence="15" id="KW-0879">Wnt signaling pathway</keyword>
<protein>
    <recommendedName>
        <fullName evidence="9">Ubiquitin carboxyl-terminal hydrolase CYLD</fullName>
        <ecNumber evidence="8">3.4.19.12</ecNumber>
    </recommendedName>
    <alternativeName>
        <fullName evidence="26">Deubiquitinating enzyme CYLD</fullName>
    </alternativeName>
    <alternativeName>
        <fullName evidence="27">Ubiquitin thioesterase CYLD</fullName>
    </alternativeName>
    <alternativeName>
        <fullName evidence="28">Ubiquitin-specific-processing protease CYLD</fullName>
    </alternativeName>
</protein>
<keyword evidence="19 34" id="KW-0378">Hydrolase</keyword>
<feature type="domain" description="USP" evidence="31">
    <location>
        <begin position="741"/>
        <end position="1112"/>
    </location>
</feature>
<evidence type="ECO:0000256" key="17">
    <source>
        <dbReference type="ARBA" id="ARBA00022723"/>
    </source>
</evidence>
<reference evidence="34 35" key="1">
    <citation type="submission" date="2025-04" db="UniProtKB">
        <authorList>
            <consortium name="RefSeq"/>
        </authorList>
    </citation>
    <scope>IDENTIFICATION</scope>
    <source>
        <tissue evidence="34 35">Sperm</tissue>
    </source>
</reference>
<dbReference type="InterPro" id="IPR018200">
    <property type="entry name" value="USP_CS"/>
</dbReference>
<comment type="subunit">
    <text evidence="29">Interacts (via CAP-Gly domain) with IKBKG/NEMO (via proline-rich C-terminal region). Interacts with TRAF2 and TRIP. Interacts with PLK1, DVL1, DVL3, MAVS, TBK1, IKKE and RIGI. Interacts (via CAP-Gly domain) with microtubules. Interacts with HDAC6 and BCL3. Interacts with MAP3K7. Identified in a complex with TRAF6 and SQSTM1. Interacts with OPTN and SQSTM1. Interacts with CEP350. Interacts with RNF31; the interaction is indirect and is mediated via SPATA2. Interacts with SPATA2 (via the PUB domain); the interaction is direct and recruits CYLD to the LUBAC complex, thereby regulating TNF-alpha-induced necroptosis.</text>
</comment>
<dbReference type="GO" id="GO:0048471">
    <property type="term" value="C:perinuclear region of cytoplasm"/>
    <property type="evidence" value="ECO:0007669"/>
    <property type="project" value="UniProtKB-SubCell"/>
</dbReference>
<evidence type="ECO:0000313" key="35">
    <source>
        <dbReference type="RefSeq" id="XP_032830591.1"/>
    </source>
</evidence>
<evidence type="ECO:0000256" key="18">
    <source>
        <dbReference type="ARBA" id="ARBA00022786"/>
    </source>
</evidence>
<dbReference type="InterPro" id="IPR001394">
    <property type="entry name" value="Peptidase_C19_UCH"/>
</dbReference>
<dbReference type="Pfam" id="PF00443">
    <property type="entry name" value="UCH"/>
    <property type="match status" value="1"/>
</dbReference>
<dbReference type="PROSITE" id="PS50245">
    <property type="entry name" value="CAP_GLY_2"/>
    <property type="match status" value="1"/>
</dbReference>
<evidence type="ECO:0000256" key="28">
    <source>
        <dbReference type="ARBA" id="ARBA00032487"/>
    </source>
</evidence>
<dbReference type="Pfam" id="PF01302">
    <property type="entry name" value="CAP_GLY"/>
    <property type="match status" value="2"/>
</dbReference>
<evidence type="ECO:0000256" key="29">
    <source>
        <dbReference type="ARBA" id="ARBA00046580"/>
    </source>
</evidence>
<feature type="compositionally biased region" description="Polar residues" evidence="30">
    <location>
        <begin position="420"/>
        <end position="430"/>
    </location>
</feature>
<dbReference type="Gene3D" id="2.30.30.190">
    <property type="entry name" value="CAP Gly-rich-like domain"/>
    <property type="match status" value="2"/>
</dbReference>
<dbReference type="GO" id="GO:0016579">
    <property type="term" value="P:protein deubiquitination"/>
    <property type="evidence" value="ECO:0007669"/>
    <property type="project" value="InterPro"/>
</dbReference>
<evidence type="ECO:0000256" key="10">
    <source>
        <dbReference type="ARBA" id="ARBA00022475"/>
    </source>
</evidence>
<dbReference type="PROSITE" id="PS00972">
    <property type="entry name" value="USP_1"/>
    <property type="match status" value="1"/>
</dbReference>
<dbReference type="CTD" id="1540"/>
<keyword evidence="25" id="KW-0966">Cell projection</keyword>
<keyword evidence="16" id="KW-0493">Microtubule</keyword>
<comment type="subcellular location">
    <subcellularLocation>
        <location evidence="5">Cell membrane</location>
        <topology evidence="5">Peripheral membrane protein</topology>
        <orientation evidence="5">Cytoplasmic side</orientation>
    </subcellularLocation>
    <subcellularLocation>
        <location evidence="2">Cytoplasm</location>
        <location evidence="2">Cytoskeleton</location>
        <location evidence="2">Cilium basal body</location>
    </subcellularLocation>
    <subcellularLocation>
        <location evidence="4">Cytoplasm</location>
        <location evidence="4">Cytoskeleton</location>
        <location evidence="4">Microtubule organizing center</location>
        <location evidence="4">Centrosome</location>
    </subcellularLocation>
    <subcellularLocation>
        <location evidence="3">Cytoplasm</location>
        <location evidence="3">Cytoskeleton</location>
        <location evidence="3">Spindle</location>
    </subcellularLocation>
    <subcellularLocation>
        <location evidence="6">Cytoplasm</location>
        <location evidence="6">Perinuclear region</location>
    </subcellularLocation>
</comment>
<dbReference type="PANTHER" id="PTHR11830">
    <property type="entry name" value="40S RIBOSOMAL PROTEIN S3A"/>
    <property type="match status" value="1"/>
</dbReference>
<dbReference type="Gene3D" id="3.90.70.10">
    <property type="entry name" value="Cysteine proteinases"/>
    <property type="match status" value="1"/>
</dbReference>
<gene>
    <name evidence="34 35 36" type="primary">CYLD</name>
</gene>
<keyword evidence="22" id="KW-0832">Ubl conjugation</keyword>
<dbReference type="GO" id="GO:0004843">
    <property type="term" value="F:cysteine-type deubiquitinase activity"/>
    <property type="evidence" value="ECO:0007669"/>
    <property type="project" value="UniProtKB-EC"/>
</dbReference>
<dbReference type="GO" id="GO:0016055">
    <property type="term" value="P:Wnt signaling pathway"/>
    <property type="evidence" value="ECO:0007669"/>
    <property type="project" value="UniProtKB-KW"/>
</dbReference>
<organism evidence="33 35">
    <name type="scientific">Petromyzon marinus</name>
    <name type="common">Sea lamprey</name>
    <dbReference type="NCBI Taxonomy" id="7757"/>
    <lineage>
        <taxon>Eukaryota</taxon>
        <taxon>Metazoa</taxon>
        <taxon>Chordata</taxon>
        <taxon>Craniata</taxon>
        <taxon>Vertebrata</taxon>
        <taxon>Cyclostomata</taxon>
        <taxon>Hyperoartia</taxon>
        <taxon>Petromyzontiformes</taxon>
        <taxon>Petromyzontidae</taxon>
        <taxon>Petromyzon</taxon>
    </lineage>
</organism>
<dbReference type="AlphaFoldDB" id="A0AAJ7U668"/>
<feature type="region of interest" description="Disordered" evidence="30">
    <location>
        <begin position="543"/>
        <end position="614"/>
    </location>
</feature>
<evidence type="ECO:0000256" key="5">
    <source>
        <dbReference type="ARBA" id="ARBA00004413"/>
    </source>
</evidence>
<dbReference type="InterPro" id="IPR000938">
    <property type="entry name" value="CAP-Gly_domain"/>
</dbReference>
<evidence type="ECO:0000256" key="8">
    <source>
        <dbReference type="ARBA" id="ARBA00012759"/>
    </source>
</evidence>
<feature type="region of interest" description="Disordered" evidence="30">
    <location>
        <begin position="375"/>
        <end position="430"/>
    </location>
</feature>
<comment type="catalytic activity">
    <reaction evidence="1">
        <text>Thiol-dependent hydrolysis of ester, thioester, amide, peptide and isopeptide bonds formed by the C-terminal Gly of ubiquitin (a 76-residue protein attached to proteins as an intracellular targeting signal).</text>
        <dbReference type="EC" id="3.4.19.12"/>
    </reaction>
</comment>
<keyword evidence="11" id="KW-0963">Cytoplasm</keyword>
<dbReference type="SUPFAM" id="SSF54001">
    <property type="entry name" value="Cysteine proteinases"/>
    <property type="match status" value="1"/>
</dbReference>
<evidence type="ECO:0000313" key="34">
    <source>
        <dbReference type="RefSeq" id="XP_032830590.1"/>
    </source>
</evidence>
<evidence type="ECO:0000256" key="26">
    <source>
        <dbReference type="ARBA" id="ARBA00030882"/>
    </source>
</evidence>
<sequence>MYSGMRGGGTGLGVGLGGVGSALPAVGGKSLGAGGRGHRRASFFILLKDQDVDERCGPVPKGSICFTADGQDIWDAQGRTMLAVTFVDYPDTIAKVLPKALNELEEDLALCLIAMPSREDRLRVVGDSGRLEMLRSLRPGAVVRVNLAVAGPREAIGVVRYCGPLDDRPFSGTSFGIELQGYYRGKGVTDGTYSGKRFFTCDEECGVFVHLNRIVRLESEDEKDYLYPERTSVLDSLSLDGNSYNALGVGGSGANGGPSAPRPMRPRSTRDSSPEHGAQLPTVHSGSRYAAGSDLASQQYQKDPSRNSLAVGKRLAHQSYKAIGEGRSFLNNHMHNSGIGNHAPDVKRGLGGGLGGGAPGDGAADDYLPSKYAQSAEASLQTGGRRGGPVFSSSSPPSSSPAVLGQSRGLGGRQRPGSEPASQFYNTLGGTPIGQNSQTTWYCGSPADPDAATSLGGRFKSELSLKPLRPHVPHTWPDMGLRSLGDAASITSGLGSSCSVGGGGSAGSEGFAALPFGSGRSRPSLCKANSNIAPFFPAAEMVGGRTAGEGRPKGLLEDDGPGPPGGLTDPEGPPSRPRTLSDPAAAVAASLGGLGDRSPATPPTPLSPSPVGGKYELEKGSLVEVMSKEMRVFGVIRWIGVPVGLDETLAGIELEEEMQGCSDGTFKQHRFFTCPTGKGFFIQFKKCRPDSRFMSMPHVGLDPVQRCNSLAFSNYRSERVEGEVPPPSEKEATAVVCGRTKGIQGHYNSCYLDSTLFCMFAFSTVFDGMLHRPQRSSDLKDYNTVQQLLREDIVNPLRKNGFVSATKVMQLRKQLDKIGYVTGLTCEEKDPEEFLNILFQHVLKVEPFLKIRSGNKDFQDGHFYQIFTERDEQVKVPTVQQLLEQSFLAADLKLVETPSCLIVQMPRFGKDFKMFNKIIPSLELDITDLLEDAPRECHICGGLAEEECKDCYHDPRMGPSCLKQFCSMCNKQVHSHPERQQHRSVRKLVVTEEVRAAFLGPGRQRRLGGGGGCLGAARERLELFAVLCIQTSHYVAFAKHGPAPQSWLFFDSMADREGGQEGFNIPEVRECPEVAQYLSMRPEELDGLDPRVMEGPASRLLCDAYMCMYQHRDMMLYK</sequence>
<dbReference type="GO" id="GO:0005819">
    <property type="term" value="C:spindle"/>
    <property type="evidence" value="ECO:0007669"/>
    <property type="project" value="UniProtKB-SubCell"/>
</dbReference>
<keyword evidence="24" id="KW-0472">Membrane</keyword>
<dbReference type="FunFam" id="3.90.70.10:FF:000009">
    <property type="entry name" value="Putative ubiquitin carboxyl-terminal hydrolase CYLD"/>
    <property type="match status" value="1"/>
</dbReference>
<keyword evidence="17" id="KW-0479">Metal-binding</keyword>
<evidence type="ECO:0000256" key="30">
    <source>
        <dbReference type="SAM" id="MobiDB-lite"/>
    </source>
</evidence>
<evidence type="ECO:0000256" key="25">
    <source>
        <dbReference type="ARBA" id="ARBA00023273"/>
    </source>
</evidence>
<dbReference type="GO" id="GO:0045087">
    <property type="term" value="P:innate immune response"/>
    <property type="evidence" value="ECO:0007669"/>
    <property type="project" value="UniProtKB-KW"/>
</dbReference>
<evidence type="ECO:0000256" key="7">
    <source>
        <dbReference type="ARBA" id="ARBA00009085"/>
    </source>
</evidence>
<evidence type="ECO:0000256" key="3">
    <source>
        <dbReference type="ARBA" id="ARBA00004186"/>
    </source>
</evidence>
<dbReference type="CDD" id="cd02670">
    <property type="entry name" value="Peptidase_C19N"/>
    <property type="match status" value="1"/>
</dbReference>
<dbReference type="SMART" id="SM01052">
    <property type="entry name" value="CAP_GLY"/>
    <property type="match status" value="2"/>
</dbReference>
<comment type="similarity">
    <text evidence="7">Belongs to the peptidase C19 family.</text>
</comment>
<dbReference type="InterPro" id="IPR038765">
    <property type="entry name" value="Papain-like_cys_pep_sf"/>
</dbReference>
<evidence type="ECO:0000256" key="6">
    <source>
        <dbReference type="ARBA" id="ARBA00004556"/>
    </source>
</evidence>
<evidence type="ECO:0000256" key="9">
    <source>
        <dbReference type="ARBA" id="ARBA00018699"/>
    </source>
</evidence>
<feature type="domain" description="CAP-Gly" evidence="32">
    <location>
        <begin position="172"/>
        <end position="210"/>
    </location>
</feature>
<evidence type="ECO:0000256" key="22">
    <source>
        <dbReference type="ARBA" id="ARBA00022843"/>
    </source>
</evidence>
<evidence type="ECO:0000256" key="13">
    <source>
        <dbReference type="ARBA" id="ARBA00022588"/>
    </source>
</evidence>
<keyword evidence="10" id="KW-1003">Cell membrane</keyword>
<keyword evidence="21" id="KW-0862">Zinc</keyword>
<keyword evidence="13" id="KW-0399">Innate immunity</keyword>
<evidence type="ECO:0000256" key="27">
    <source>
        <dbReference type="ARBA" id="ARBA00031094"/>
    </source>
</evidence>
<dbReference type="SUPFAM" id="SSF74924">
    <property type="entry name" value="Cap-Gly domain"/>
    <property type="match status" value="2"/>
</dbReference>
<evidence type="ECO:0000256" key="24">
    <source>
        <dbReference type="ARBA" id="ARBA00023136"/>
    </source>
</evidence>
<evidence type="ECO:0000256" key="21">
    <source>
        <dbReference type="ARBA" id="ARBA00022833"/>
    </source>
</evidence>
<keyword evidence="18" id="KW-0833">Ubl conjugation pathway</keyword>
<dbReference type="InterPro" id="IPR028889">
    <property type="entry name" value="USP"/>
</dbReference>
<name>A0AAJ7U668_PETMA</name>
<keyword evidence="33" id="KW-1185">Reference proteome</keyword>
<evidence type="ECO:0000256" key="12">
    <source>
        <dbReference type="ARBA" id="ARBA00022553"/>
    </source>
</evidence>
<evidence type="ECO:0000313" key="36">
    <source>
        <dbReference type="RefSeq" id="XP_032830592.1"/>
    </source>
</evidence>
<proteinExistence type="inferred from homology"/>
<feature type="compositionally biased region" description="Low complexity" evidence="30">
    <location>
        <begin position="392"/>
        <end position="407"/>
    </location>
</feature>
<keyword evidence="12" id="KW-0597">Phosphoprotein</keyword>
<keyword evidence="23" id="KW-0391">Immunity</keyword>
<dbReference type="RefSeq" id="XP_032830590.1">
    <property type="nucleotide sequence ID" value="XM_032974699.1"/>
</dbReference>
<dbReference type="GeneID" id="116954192"/>
<dbReference type="EC" id="3.4.19.12" evidence="8"/>
<dbReference type="Proteomes" id="UP001318040">
    <property type="component" value="Chromosome 54"/>
</dbReference>
<dbReference type="GO" id="GO:0006508">
    <property type="term" value="P:proteolysis"/>
    <property type="evidence" value="ECO:0007669"/>
    <property type="project" value="UniProtKB-KW"/>
</dbReference>
<keyword evidence="20" id="KW-0788">Thiol protease</keyword>
<evidence type="ECO:0000256" key="19">
    <source>
        <dbReference type="ARBA" id="ARBA00022801"/>
    </source>
</evidence>
<dbReference type="KEGG" id="pmrn:116954192"/>